<comment type="similarity">
    <text evidence="8">Belongs to the P-Pant transferase superfamily. AcpS family.</text>
</comment>
<dbReference type="InterPro" id="IPR004568">
    <property type="entry name" value="Ppantetheine-prot_Trfase_dom"/>
</dbReference>
<keyword evidence="11" id="KW-1185">Reference proteome</keyword>
<organism evidence="10 11">
    <name type="scientific">Nisaea acidiphila</name>
    <dbReference type="NCBI Taxonomy" id="1862145"/>
    <lineage>
        <taxon>Bacteria</taxon>
        <taxon>Pseudomonadati</taxon>
        <taxon>Pseudomonadota</taxon>
        <taxon>Alphaproteobacteria</taxon>
        <taxon>Rhodospirillales</taxon>
        <taxon>Thalassobaculaceae</taxon>
        <taxon>Nisaea</taxon>
    </lineage>
</organism>
<evidence type="ECO:0000256" key="7">
    <source>
        <dbReference type="ARBA" id="ARBA00023160"/>
    </source>
</evidence>
<keyword evidence="4 8" id="KW-0276">Fatty acid metabolism</keyword>
<dbReference type="NCBIfam" id="TIGR00556">
    <property type="entry name" value="pantethn_trn"/>
    <property type="match status" value="1"/>
</dbReference>
<keyword evidence="7 8" id="KW-0275">Fatty acid biosynthesis</keyword>
<dbReference type="InterPro" id="IPR002582">
    <property type="entry name" value="ACPS"/>
</dbReference>
<evidence type="ECO:0000256" key="4">
    <source>
        <dbReference type="ARBA" id="ARBA00022832"/>
    </source>
</evidence>
<evidence type="ECO:0000259" key="9">
    <source>
        <dbReference type="Pfam" id="PF01648"/>
    </source>
</evidence>
<keyword evidence="2 8" id="KW-0808">Transferase</keyword>
<dbReference type="SUPFAM" id="SSF56214">
    <property type="entry name" value="4'-phosphopantetheinyl transferase"/>
    <property type="match status" value="1"/>
</dbReference>
<proteinExistence type="inferred from homology"/>
<evidence type="ECO:0000313" key="11">
    <source>
        <dbReference type="Proteomes" id="UP001060336"/>
    </source>
</evidence>
<evidence type="ECO:0000256" key="1">
    <source>
        <dbReference type="ARBA" id="ARBA00022516"/>
    </source>
</evidence>
<evidence type="ECO:0000256" key="5">
    <source>
        <dbReference type="ARBA" id="ARBA00022842"/>
    </source>
</evidence>
<feature type="domain" description="4'-phosphopantetheinyl transferase" evidence="9">
    <location>
        <begin position="4"/>
        <end position="92"/>
    </location>
</feature>
<keyword evidence="6 8" id="KW-0443">Lipid metabolism</keyword>
<dbReference type="Proteomes" id="UP001060336">
    <property type="component" value="Chromosome"/>
</dbReference>
<dbReference type="GO" id="GO:0005737">
    <property type="term" value="C:cytoplasm"/>
    <property type="evidence" value="ECO:0007669"/>
    <property type="project" value="UniProtKB-SubCell"/>
</dbReference>
<keyword evidence="1 8" id="KW-0444">Lipid biosynthesis</keyword>
<feature type="binding site" evidence="8">
    <location>
        <position position="8"/>
    </location>
    <ligand>
        <name>Mg(2+)</name>
        <dbReference type="ChEBI" id="CHEBI:18420"/>
    </ligand>
</feature>
<dbReference type="AlphaFoldDB" id="A0A9J7ASV3"/>
<comment type="function">
    <text evidence="8">Transfers the 4'-phosphopantetheine moiety from coenzyme A to a Ser of acyl-carrier-protein.</text>
</comment>
<comment type="cofactor">
    <cofactor evidence="8">
        <name>Mg(2+)</name>
        <dbReference type="ChEBI" id="CHEBI:18420"/>
    </cofactor>
</comment>
<reference evidence="10" key="1">
    <citation type="submission" date="2022-08" db="EMBL/GenBank/DDBJ databases">
        <title>Nisaea acidiphila sp. nov., isolated from a marine algal debris and emended description of the genus Nisaea Urios et al. 2008.</title>
        <authorList>
            <person name="Kwon K."/>
        </authorList>
    </citation>
    <scope>NUCLEOTIDE SEQUENCE</scope>
    <source>
        <strain evidence="10">MEBiC11861</strain>
    </source>
</reference>
<dbReference type="EC" id="2.7.8.7" evidence="8"/>
<sequence length="140" mass="15370">MILGIGSDLVDITRIQKSIDRFGDRFLERIFTERERARADAKANRAAVYAKRFAAKEAIWKALGEEDRPGIQWRELEVVNDASGKPSFELSGVAASRLEAITPAGLVARVDLSLTDEPPMAQAFVVISAETPGIRDNSVI</sequence>
<evidence type="ECO:0000256" key="6">
    <source>
        <dbReference type="ARBA" id="ARBA00023098"/>
    </source>
</evidence>
<evidence type="ECO:0000256" key="2">
    <source>
        <dbReference type="ARBA" id="ARBA00022679"/>
    </source>
</evidence>
<comment type="catalytic activity">
    <reaction evidence="8">
        <text>apo-[ACP] + CoA = holo-[ACP] + adenosine 3',5'-bisphosphate + H(+)</text>
        <dbReference type="Rhea" id="RHEA:12068"/>
        <dbReference type="Rhea" id="RHEA-COMP:9685"/>
        <dbReference type="Rhea" id="RHEA-COMP:9690"/>
        <dbReference type="ChEBI" id="CHEBI:15378"/>
        <dbReference type="ChEBI" id="CHEBI:29999"/>
        <dbReference type="ChEBI" id="CHEBI:57287"/>
        <dbReference type="ChEBI" id="CHEBI:58343"/>
        <dbReference type="ChEBI" id="CHEBI:64479"/>
        <dbReference type="EC" id="2.7.8.7"/>
    </reaction>
</comment>
<evidence type="ECO:0000256" key="3">
    <source>
        <dbReference type="ARBA" id="ARBA00022723"/>
    </source>
</evidence>
<evidence type="ECO:0000256" key="8">
    <source>
        <dbReference type="HAMAP-Rule" id="MF_00101"/>
    </source>
</evidence>
<dbReference type="InterPro" id="IPR008278">
    <property type="entry name" value="4-PPantetheinyl_Trfase_dom"/>
</dbReference>
<dbReference type="GO" id="GO:0008897">
    <property type="term" value="F:holo-[acyl-carrier-protein] synthase activity"/>
    <property type="evidence" value="ECO:0007669"/>
    <property type="project" value="UniProtKB-UniRule"/>
</dbReference>
<accession>A0A9J7ASV3</accession>
<dbReference type="GO" id="GO:0000287">
    <property type="term" value="F:magnesium ion binding"/>
    <property type="evidence" value="ECO:0007669"/>
    <property type="project" value="UniProtKB-UniRule"/>
</dbReference>
<gene>
    <name evidence="8 10" type="primary">acpS</name>
    <name evidence="10" type="ORF">NUH88_01710</name>
</gene>
<name>A0A9J7ASV3_9PROT</name>
<protein>
    <recommendedName>
        <fullName evidence="8">Holo-[acyl-carrier-protein] synthase</fullName>
        <shortName evidence="8">Holo-ACP synthase</shortName>
        <ecNumber evidence="8">2.7.8.7</ecNumber>
    </recommendedName>
    <alternativeName>
        <fullName evidence="8">4'-phosphopantetheinyl transferase AcpS</fullName>
    </alternativeName>
</protein>
<dbReference type="NCBIfam" id="TIGR00516">
    <property type="entry name" value="acpS"/>
    <property type="match status" value="1"/>
</dbReference>
<dbReference type="Pfam" id="PF01648">
    <property type="entry name" value="ACPS"/>
    <property type="match status" value="1"/>
</dbReference>
<dbReference type="KEGG" id="naci:NUH88_01710"/>
<comment type="subcellular location">
    <subcellularLocation>
        <location evidence="8">Cytoplasm</location>
    </subcellularLocation>
</comment>
<dbReference type="RefSeq" id="WP_257769584.1">
    <property type="nucleotide sequence ID" value="NZ_CP102480.1"/>
</dbReference>
<evidence type="ECO:0000313" key="10">
    <source>
        <dbReference type="EMBL" id="UUX50416.1"/>
    </source>
</evidence>
<dbReference type="EMBL" id="CP102480">
    <property type="protein sequence ID" value="UUX50416.1"/>
    <property type="molecule type" value="Genomic_DNA"/>
</dbReference>
<dbReference type="HAMAP" id="MF_00101">
    <property type="entry name" value="AcpS"/>
    <property type="match status" value="1"/>
</dbReference>
<dbReference type="InterPro" id="IPR037143">
    <property type="entry name" value="4-PPantetheinyl_Trfase_dom_sf"/>
</dbReference>
<feature type="binding site" evidence="8">
    <location>
        <position position="57"/>
    </location>
    <ligand>
        <name>Mg(2+)</name>
        <dbReference type="ChEBI" id="CHEBI:18420"/>
    </ligand>
</feature>
<dbReference type="GO" id="GO:0006633">
    <property type="term" value="P:fatty acid biosynthetic process"/>
    <property type="evidence" value="ECO:0007669"/>
    <property type="project" value="UniProtKB-UniRule"/>
</dbReference>
<keyword evidence="5 8" id="KW-0460">Magnesium</keyword>
<dbReference type="Gene3D" id="3.90.470.20">
    <property type="entry name" value="4'-phosphopantetheinyl transferase domain"/>
    <property type="match status" value="1"/>
</dbReference>
<keyword evidence="8" id="KW-0963">Cytoplasm</keyword>
<keyword evidence="3 8" id="KW-0479">Metal-binding</keyword>